<evidence type="ECO:0000313" key="2">
    <source>
        <dbReference type="EMBL" id="MBW0461593.1"/>
    </source>
</evidence>
<comment type="caution">
    <text evidence="2">The sequence shown here is derived from an EMBL/GenBank/DDBJ whole genome shotgun (WGS) entry which is preliminary data.</text>
</comment>
<feature type="compositionally biased region" description="Basic and acidic residues" evidence="1">
    <location>
        <begin position="109"/>
        <end position="119"/>
    </location>
</feature>
<reference evidence="2" key="1">
    <citation type="submission" date="2021-03" db="EMBL/GenBank/DDBJ databases">
        <title>Draft genome sequence of rust myrtle Austropuccinia psidii MF-1, a brazilian biotype.</title>
        <authorList>
            <person name="Quecine M.C."/>
            <person name="Pachon D.M.R."/>
            <person name="Bonatelli M.L."/>
            <person name="Correr F.H."/>
            <person name="Franceschini L.M."/>
            <person name="Leite T.F."/>
            <person name="Margarido G.R.A."/>
            <person name="Almeida C.A."/>
            <person name="Ferrarezi J.A."/>
            <person name="Labate C.A."/>
        </authorList>
    </citation>
    <scope>NUCLEOTIDE SEQUENCE</scope>
    <source>
        <strain evidence="2">MF-1</strain>
    </source>
</reference>
<organism evidence="2 3">
    <name type="scientific">Austropuccinia psidii MF-1</name>
    <dbReference type="NCBI Taxonomy" id="1389203"/>
    <lineage>
        <taxon>Eukaryota</taxon>
        <taxon>Fungi</taxon>
        <taxon>Dikarya</taxon>
        <taxon>Basidiomycota</taxon>
        <taxon>Pucciniomycotina</taxon>
        <taxon>Pucciniomycetes</taxon>
        <taxon>Pucciniales</taxon>
        <taxon>Sphaerophragmiaceae</taxon>
        <taxon>Austropuccinia</taxon>
    </lineage>
</organism>
<sequence>MTLCRNTRGYGCLSHVIAVLIKLHNTDGFSHVYRLESKTWSNEASIEIEPIAKYDTGGCRLTCLAAAAVVNQSDRDLKETSASNAQCTSEDEESGIDLDASGQPLNLESSDHTDSEQNE</sequence>
<accession>A0A9Q3BAI5</accession>
<name>A0A9Q3BAI5_9BASI</name>
<dbReference type="EMBL" id="AVOT02000187">
    <property type="protein sequence ID" value="MBW0461593.1"/>
    <property type="molecule type" value="Genomic_DNA"/>
</dbReference>
<keyword evidence="3" id="KW-1185">Reference proteome</keyword>
<evidence type="ECO:0000256" key="1">
    <source>
        <dbReference type="SAM" id="MobiDB-lite"/>
    </source>
</evidence>
<dbReference type="Proteomes" id="UP000765509">
    <property type="component" value="Unassembled WGS sequence"/>
</dbReference>
<gene>
    <name evidence="2" type="ORF">O181_001308</name>
</gene>
<proteinExistence type="predicted"/>
<feature type="region of interest" description="Disordered" evidence="1">
    <location>
        <begin position="74"/>
        <end position="119"/>
    </location>
</feature>
<dbReference type="OrthoDB" id="308449at2759"/>
<protein>
    <submittedName>
        <fullName evidence="2">Uncharacterized protein</fullName>
    </submittedName>
</protein>
<dbReference type="AlphaFoldDB" id="A0A9Q3BAI5"/>
<evidence type="ECO:0000313" key="3">
    <source>
        <dbReference type="Proteomes" id="UP000765509"/>
    </source>
</evidence>